<organism evidence="1">
    <name type="scientific">marine sediment metagenome</name>
    <dbReference type="NCBI Taxonomy" id="412755"/>
    <lineage>
        <taxon>unclassified sequences</taxon>
        <taxon>metagenomes</taxon>
        <taxon>ecological metagenomes</taxon>
    </lineage>
</organism>
<dbReference type="AlphaFoldDB" id="X1RXX2"/>
<proteinExistence type="predicted"/>
<comment type="caution">
    <text evidence="1">The sequence shown here is derived from an EMBL/GenBank/DDBJ whole genome shotgun (WGS) entry which is preliminary data.</text>
</comment>
<feature type="non-terminal residue" evidence="1">
    <location>
        <position position="150"/>
    </location>
</feature>
<dbReference type="EMBL" id="BARW01002811">
    <property type="protein sequence ID" value="GAI60374.1"/>
    <property type="molecule type" value="Genomic_DNA"/>
</dbReference>
<reference evidence="1" key="1">
    <citation type="journal article" date="2014" name="Front. Microbiol.">
        <title>High frequency of phylogenetically diverse reductive dehalogenase-homologous genes in deep subseafloor sedimentary metagenomes.</title>
        <authorList>
            <person name="Kawai M."/>
            <person name="Futagami T."/>
            <person name="Toyoda A."/>
            <person name="Takaki Y."/>
            <person name="Nishi S."/>
            <person name="Hori S."/>
            <person name="Arai W."/>
            <person name="Tsubouchi T."/>
            <person name="Morono Y."/>
            <person name="Uchiyama I."/>
            <person name="Ito T."/>
            <person name="Fujiyama A."/>
            <person name="Inagaki F."/>
            <person name="Takami H."/>
        </authorList>
    </citation>
    <scope>NUCLEOTIDE SEQUENCE</scope>
    <source>
        <strain evidence="1">Expedition CK06-06</strain>
    </source>
</reference>
<protein>
    <submittedName>
        <fullName evidence="1">Uncharacterized protein</fullName>
    </submittedName>
</protein>
<evidence type="ECO:0000313" key="1">
    <source>
        <dbReference type="EMBL" id="GAI60374.1"/>
    </source>
</evidence>
<sequence>MIKNILFAYNQVSQRERKGLFRECILIEDVDAIRKALIKTKNNVLSLDLLGPEQLDEFISKHQPIDLAFVLAEGYKDIPHTFYSGHGAAMIRKQLNKYYIPCALSGIESMEICRNKDITYDKLKGNNILVPDHFIFDTHFRFNKIKLLSR</sequence>
<name>X1RXX2_9ZZZZ</name>
<gene>
    <name evidence="1" type="ORF">S12H4_07574</name>
</gene>
<accession>X1RXX2</accession>